<name>A0A8H7DXS9_9EURO</name>
<dbReference type="InterPro" id="IPR013087">
    <property type="entry name" value="Znf_C2H2_type"/>
</dbReference>
<dbReference type="OrthoDB" id="654211at2759"/>
<gene>
    <name evidence="4" type="ORF">GJ744_004032</name>
</gene>
<feature type="region of interest" description="Disordered" evidence="2">
    <location>
        <begin position="140"/>
        <end position="159"/>
    </location>
</feature>
<evidence type="ECO:0000313" key="4">
    <source>
        <dbReference type="EMBL" id="KAF7503274.1"/>
    </source>
</evidence>
<evidence type="ECO:0000256" key="1">
    <source>
        <dbReference type="PROSITE-ProRule" id="PRU00042"/>
    </source>
</evidence>
<dbReference type="Gene3D" id="3.30.160.60">
    <property type="entry name" value="Classic Zinc Finger"/>
    <property type="match status" value="1"/>
</dbReference>
<accession>A0A8H7DXS9</accession>
<sequence length="515" mass="55461">MHELHDPELSAHFPLLTDNWQLPPNHQIPPVQPVLFSDSLIDVLPPALGSLSPSTSSPVPADLSYISFPAEDLHSYSLEQYIQIPGEADFLNAITAADAAMLYGLDDLILPFTLPETNIDPAFDTMLAAVSPVHHHDLSLSSSARSRSPSGTTSSTYSFSQDGDLDIDMAFQGDQEAAQRLLFPTANQSYYSQPQAMPSQQLLYTSQAAQPPHNQSWMSLPLFAQQPNSYNNTLPPNNIYQSFDTNGFSPQGGVIPPTPQATEAPSFFLPSQPQEGMLAAGPSHTTSYSSHESNTASISSSISRSCSPVPLNCTASVTTFQSTAPTYARHLSSTPQPASSVPQSQSSNSLLAYGIPVPQASPNASQTWRCAYPNCSSRALFTRGCDLRKHYNRHSKHLFCRIKGCPQSGPKVAEGSNNNNNNANGASIAGFGGVGMGGGFSSKKDRARHEAKHNPRILCEWVGEGGERCGRRFSRVDNMKDHVRRIHRKGQADGKHESGIGVRMEEAGAADAATA</sequence>
<keyword evidence="1" id="KW-0862">Zinc</keyword>
<comment type="caution">
    <text evidence="4">The sequence shown here is derived from an EMBL/GenBank/DDBJ whole genome shotgun (WGS) entry which is preliminary data.</text>
</comment>
<keyword evidence="1" id="KW-0863">Zinc-finger</keyword>
<evidence type="ECO:0000313" key="5">
    <source>
        <dbReference type="Proteomes" id="UP000606974"/>
    </source>
</evidence>
<feature type="region of interest" description="Disordered" evidence="2">
    <location>
        <begin position="274"/>
        <end position="293"/>
    </location>
</feature>
<dbReference type="AlphaFoldDB" id="A0A8H7DXS9"/>
<keyword evidence="5" id="KW-1185">Reference proteome</keyword>
<keyword evidence="1" id="KW-0479">Metal-binding</keyword>
<proteinExistence type="predicted"/>
<dbReference type="Proteomes" id="UP000606974">
    <property type="component" value="Unassembled WGS sequence"/>
</dbReference>
<dbReference type="PROSITE" id="PS50157">
    <property type="entry name" value="ZINC_FINGER_C2H2_2"/>
    <property type="match status" value="1"/>
</dbReference>
<reference evidence="4" key="1">
    <citation type="submission" date="2020-02" db="EMBL/GenBank/DDBJ databases">
        <authorList>
            <person name="Palmer J.M."/>
        </authorList>
    </citation>
    <scope>NUCLEOTIDE SEQUENCE</scope>
    <source>
        <strain evidence="4">EPUS1.4</strain>
        <tissue evidence="4">Thallus</tissue>
    </source>
</reference>
<dbReference type="GO" id="GO:0008270">
    <property type="term" value="F:zinc ion binding"/>
    <property type="evidence" value="ECO:0007669"/>
    <property type="project" value="UniProtKB-KW"/>
</dbReference>
<protein>
    <recommendedName>
        <fullName evidence="3">C2H2-type domain-containing protein</fullName>
    </recommendedName>
</protein>
<evidence type="ECO:0000259" key="3">
    <source>
        <dbReference type="PROSITE" id="PS50157"/>
    </source>
</evidence>
<dbReference type="EMBL" id="JAACFV010000187">
    <property type="protein sequence ID" value="KAF7503274.1"/>
    <property type="molecule type" value="Genomic_DNA"/>
</dbReference>
<evidence type="ECO:0000256" key="2">
    <source>
        <dbReference type="SAM" id="MobiDB-lite"/>
    </source>
</evidence>
<feature type="domain" description="C2H2-type" evidence="3">
    <location>
        <begin position="457"/>
        <end position="492"/>
    </location>
</feature>
<organism evidence="4 5">
    <name type="scientific">Endocarpon pusillum</name>
    <dbReference type="NCBI Taxonomy" id="364733"/>
    <lineage>
        <taxon>Eukaryota</taxon>
        <taxon>Fungi</taxon>
        <taxon>Dikarya</taxon>
        <taxon>Ascomycota</taxon>
        <taxon>Pezizomycotina</taxon>
        <taxon>Eurotiomycetes</taxon>
        <taxon>Chaetothyriomycetidae</taxon>
        <taxon>Verrucariales</taxon>
        <taxon>Verrucariaceae</taxon>
        <taxon>Endocarpon</taxon>
    </lineage>
</organism>